<evidence type="ECO:0000256" key="3">
    <source>
        <dbReference type="SAM" id="SignalP"/>
    </source>
</evidence>
<feature type="signal peptide" evidence="3">
    <location>
        <begin position="1"/>
        <end position="25"/>
    </location>
</feature>
<feature type="region of interest" description="Disordered" evidence="1">
    <location>
        <begin position="167"/>
        <end position="256"/>
    </location>
</feature>
<keyword evidence="2" id="KW-0472">Membrane</keyword>
<dbReference type="EMBL" id="JAZHXJ010000735">
    <property type="protein sequence ID" value="KAL1852505.1"/>
    <property type="molecule type" value="Genomic_DNA"/>
</dbReference>
<keyword evidence="3" id="KW-0732">Signal</keyword>
<feature type="chain" id="PRO_5047208255" evidence="3">
    <location>
        <begin position="26"/>
        <end position="436"/>
    </location>
</feature>
<organism evidence="4 5">
    <name type="scientific">Phialemonium thermophilum</name>
    <dbReference type="NCBI Taxonomy" id="223376"/>
    <lineage>
        <taxon>Eukaryota</taxon>
        <taxon>Fungi</taxon>
        <taxon>Dikarya</taxon>
        <taxon>Ascomycota</taxon>
        <taxon>Pezizomycotina</taxon>
        <taxon>Sordariomycetes</taxon>
        <taxon>Sordariomycetidae</taxon>
        <taxon>Cephalothecales</taxon>
        <taxon>Cephalothecaceae</taxon>
        <taxon>Phialemonium</taxon>
    </lineage>
</organism>
<accession>A0ABR3W3W3</accession>
<dbReference type="Proteomes" id="UP001586593">
    <property type="component" value="Unassembled WGS sequence"/>
</dbReference>
<proteinExistence type="predicted"/>
<reference evidence="4 5" key="1">
    <citation type="journal article" date="2024" name="Commun. Biol.">
        <title>Comparative genomic analysis of thermophilic fungi reveals convergent evolutionary adaptations and gene losses.</title>
        <authorList>
            <person name="Steindorff A.S."/>
            <person name="Aguilar-Pontes M.V."/>
            <person name="Robinson A.J."/>
            <person name="Andreopoulos B."/>
            <person name="LaButti K."/>
            <person name="Kuo A."/>
            <person name="Mondo S."/>
            <person name="Riley R."/>
            <person name="Otillar R."/>
            <person name="Haridas S."/>
            <person name="Lipzen A."/>
            <person name="Grimwood J."/>
            <person name="Schmutz J."/>
            <person name="Clum A."/>
            <person name="Reid I.D."/>
            <person name="Moisan M.C."/>
            <person name="Butler G."/>
            <person name="Nguyen T.T.M."/>
            <person name="Dewar K."/>
            <person name="Conant G."/>
            <person name="Drula E."/>
            <person name="Henrissat B."/>
            <person name="Hansel C."/>
            <person name="Singer S."/>
            <person name="Hutchinson M.I."/>
            <person name="de Vries R.P."/>
            <person name="Natvig D.O."/>
            <person name="Powell A.J."/>
            <person name="Tsang A."/>
            <person name="Grigoriev I.V."/>
        </authorList>
    </citation>
    <scope>NUCLEOTIDE SEQUENCE [LARGE SCALE GENOMIC DNA]</scope>
    <source>
        <strain evidence="4 5">ATCC 24622</strain>
    </source>
</reference>
<keyword evidence="5" id="KW-1185">Reference proteome</keyword>
<evidence type="ECO:0000313" key="4">
    <source>
        <dbReference type="EMBL" id="KAL1852505.1"/>
    </source>
</evidence>
<evidence type="ECO:0000256" key="1">
    <source>
        <dbReference type="SAM" id="MobiDB-lite"/>
    </source>
</evidence>
<comment type="caution">
    <text evidence="4">The sequence shown here is derived from an EMBL/GenBank/DDBJ whole genome shotgun (WGS) entry which is preliminary data.</text>
</comment>
<protein>
    <submittedName>
        <fullName evidence="4">Uncharacterized protein</fullName>
    </submittedName>
</protein>
<sequence>MMMVARGCDLPTLATSIRRLWLVLAAVNASLVVQRTTTPPPPRPLPTSRRDAAMRRSLLVAVPVGGHSGRLRVTRTDEGTPTNQDPPPDSGRGAKMTPATAAAMAVAVSCACLVIAGAALCFYLYYRRRRQEREGRIYGYRQDGSWKAWIRLADEPPRAQPLYDGLAGYDDGPTSGSDGEPHLGSRAREELEAARLRSQSLPPPIVSYGPNPVGRAAPLETSGALDRSPRSVSPDSRDESMYMPSSIKRHDGTMSASSQSPWIVSYGPNPITPTPIVSKNTTVAVEDTMINQIPDHPAVPTAPDPDKASVSTSPLPTLPPYASPADLSTMTQGAIRPMPPPPPATAELPPTKDGYYPLAYDGSDEHELPGAAPQREPQLPHRLYGYQEPWSQLGDRGSTRARRREVEEQKVLLDDLDLTDLKRVAAARDGQPTSDS</sequence>
<feature type="region of interest" description="Disordered" evidence="1">
    <location>
        <begin position="293"/>
        <end position="407"/>
    </location>
</feature>
<keyword evidence="2" id="KW-0812">Transmembrane</keyword>
<feature type="compositionally biased region" description="Basic and acidic residues" evidence="1">
    <location>
        <begin position="179"/>
        <end position="195"/>
    </location>
</feature>
<feature type="region of interest" description="Disordered" evidence="1">
    <location>
        <begin position="69"/>
        <end position="95"/>
    </location>
</feature>
<evidence type="ECO:0000313" key="5">
    <source>
        <dbReference type="Proteomes" id="UP001586593"/>
    </source>
</evidence>
<feature type="transmembrane region" description="Helical" evidence="2">
    <location>
        <begin position="101"/>
        <end position="126"/>
    </location>
</feature>
<name>A0ABR3W3W3_9PEZI</name>
<evidence type="ECO:0000256" key="2">
    <source>
        <dbReference type="SAM" id="Phobius"/>
    </source>
</evidence>
<gene>
    <name evidence="4" type="ORF">VTK73DRAFT_9179</name>
</gene>
<keyword evidence="2" id="KW-1133">Transmembrane helix</keyword>